<comment type="similarity">
    <text evidence="1 8 9">Belongs to the class-I aminoacyl-tRNA synthetase family.</text>
</comment>
<dbReference type="GO" id="GO:0005829">
    <property type="term" value="C:cytosol"/>
    <property type="evidence" value="ECO:0007669"/>
    <property type="project" value="TreeGrafter"/>
</dbReference>
<feature type="short sequence motif" description="'KMSKS' region" evidence="8">
    <location>
        <begin position="207"/>
        <end position="211"/>
    </location>
</feature>
<keyword evidence="11" id="KW-1185">Reference proteome</keyword>
<keyword evidence="8" id="KW-0963">Cytoplasm</keyword>
<dbReference type="CDD" id="cd00806">
    <property type="entry name" value="TrpRS_core"/>
    <property type="match status" value="1"/>
</dbReference>
<dbReference type="InterPro" id="IPR002305">
    <property type="entry name" value="aa-tRNA-synth_Ic"/>
</dbReference>
<comment type="catalytic activity">
    <reaction evidence="7 8">
        <text>tRNA(Trp) + L-tryptophan + ATP = L-tryptophyl-tRNA(Trp) + AMP + diphosphate + H(+)</text>
        <dbReference type="Rhea" id="RHEA:24080"/>
        <dbReference type="Rhea" id="RHEA-COMP:9671"/>
        <dbReference type="Rhea" id="RHEA-COMP:9705"/>
        <dbReference type="ChEBI" id="CHEBI:15378"/>
        <dbReference type="ChEBI" id="CHEBI:30616"/>
        <dbReference type="ChEBI" id="CHEBI:33019"/>
        <dbReference type="ChEBI" id="CHEBI:57912"/>
        <dbReference type="ChEBI" id="CHEBI:78442"/>
        <dbReference type="ChEBI" id="CHEBI:78535"/>
        <dbReference type="ChEBI" id="CHEBI:456215"/>
        <dbReference type="EC" id="6.1.1.2"/>
    </reaction>
</comment>
<comment type="function">
    <text evidence="8">Catalyzes the attachment of tryptophan to tRNA(Trp).</text>
</comment>
<dbReference type="GO" id="GO:0006436">
    <property type="term" value="P:tryptophanyl-tRNA aminoacylation"/>
    <property type="evidence" value="ECO:0007669"/>
    <property type="project" value="UniProtKB-UniRule"/>
</dbReference>
<dbReference type="SUPFAM" id="SSF52374">
    <property type="entry name" value="Nucleotidylyl transferase"/>
    <property type="match status" value="1"/>
</dbReference>
<dbReference type="EC" id="6.1.1.2" evidence="8"/>
<comment type="subunit">
    <text evidence="8">Homodimer.</text>
</comment>
<evidence type="ECO:0000256" key="5">
    <source>
        <dbReference type="ARBA" id="ARBA00022917"/>
    </source>
</evidence>
<accession>A0A3Q9HNY0</accession>
<dbReference type="InterPro" id="IPR002306">
    <property type="entry name" value="Trp-tRNA-ligase"/>
</dbReference>
<feature type="binding site" evidence="8">
    <location>
        <begin position="207"/>
        <end position="211"/>
    </location>
    <ligand>
        <name>ATP</name>
        <dbReference type="ChEBI" id="CHEBI:30616"/>
    </ligand>
</feature>
<feature type="binding site" evidence="8">
    <location>
        <begin position="19"/>
        <end position="20"/>
    </location>
    <ligand>
        <name>ATP</name>
        <dbReference type="ChEBI" id="CHEBI:30616"/>
    </ligand>
</feature>
<name>A0A3Q9HNY0_9FIRM</name>
<feature type="short sequence motif" description="'HIGH' region" evidence="8">
    <location>
        <begin position="12"/>
        <end position="20"/>
    </location>
</feature>
<dbReference type="InterPro" id="IPR024109">
    <property type="entry name" value="Trp-tRNA-ligase_bac-type"/>
</dbReference>
<dbReference type="GO" id="GO:0004830">
    <property type="term" value="F:tryptophan-tRNA ligase activity"/>
    <property type="evidence" value="ECO:0007669"/>
    <property type="project" value="UniProtKB-UniRule"/>
</dbReference>
<evidence type="ECO:0000256" key="3">
    <source>
        <dbReference type="ARBA" id="ARBA00022741"/>
    </source>
</evidence>
<dbReference type="EMBL" id="CP016379">
    <property type="protein sequence ID" value="AZR72325.1"/>
    <property type="molecule type" value="Genomic_DNA"/>
</dbReference>
<evidence type="ECO:0000313" key="10">
    <source>
        <dbReference type="EMBL" id="AZR72325.1"/>
    </source>
</evidence>
<feature type="binding site" evidence="8">
    <location>
        <begin position="150"/>
        <end position="152"/>
    </location>
    <ligand>
        <name>ATP</name>
        <dbReference type="ChEBI" id="CHEBI:30616"/>
    </ligand>
</feature>
<comment type="subcellular location">
    <subcellularLocation>
        <location evidence="8">Cytoplasm</location>
    </subcellularLocation>
</comment>
<dbReference type="FunFam" id="1.10.240.10:FF:000005">
    <property type="entry name" value="Tryptophan--tRNA ligase"/>
    <property type="match status" value="1"/>
</dbReference>
<dbReference type="Gene3D" id="1.10.240.10">
    <property type="entry name" value="Tyrosyl-Transfer RNA Synthetase"/>
    <property type="match status" value="1"/>
</dbReference>
<dbReference type="OrthoDB" id="9801042at2"/>
<dbReference type="RefSeq" id="WP_127015658.1">
    <property type="nucleotide sequence ID" value="NZ_CP016379.1"/>
</dbReference>
<evidence type="ECO:0000256" key="6">
    <source>
        <dbReference type="ARBA" id="ARBA00023146"/>
    </source>
</evidence>
<sequence length="341" mass="39033">MKKGRILSGSRPTGRQHLGHLKGILENWASLQDDYECIFEVADWHALTTKYNRTYELKDNIRETVIDWISAGIDPKKSIIFVQSDVKEHAELALLFSMIVSVGRLERNPTYKEQVQELNLGDSVSLGLLSYPVLQAADILIYKADTVPIGEDQLPHLELTREIARRFNYLYGKVKENGDGEEREEILPIPEPLLAKVPRLPGTDRRKMSKSYGNAIYLADSPDEILKKVKSMITDPQRVRLKDPGDPEVCTVYDYHKIFSHPELVEECSTKCREAGIGCAKCKQYLVEMLVEYLAPIQKKRKELEAQPEIIDEILENGKEKATKIARQTMEEIREAMHLKR</sequence>
<feature type="binding site" evidence="8">
    <location>
        <begin position="11"/>
        <end position="13"/>
    </location>
    <ligand>
        <name>ATP</name>
        <dbReference type="ChEBI" id="CHEBI:30616"/>
    </ligand>
</feature>
<evidence type="ECO:0000256" key="9">
    <source>
        <dbReference type="RuleBase" id="RU363036"/>
    </source>
</evidence>
<evidence type="ECO:0000313" key="11">
    <source>
        <dbReference type="Proteomes" id="UP000267250"/>
    </source>
</evidence>
<dbReference type="AlphaFoldDB" id="A0A3Q9HNY0"/>
<dbReference type="NCBIfam" id="TIGR00233">
    <property type="entry name" value="trpS"/>
    <property type="match status" value="1"/>
</dbReference>
<keyword evidence="6 8" id="KW-0030">Aminoacyl-tRNA synthetase</keyword>
<gene>
    <name evidence="8" type="primary">trpS</name>
    <name evidence="10" type="ORF">BBF96_02305</name>
</gene>
<evidence type="ECO:0000256" key="2">
    <source>
        <dbReference type="ARBA" id="ARBA00022598"/>
    </source>
</evidence>
<dbReference type="GO" id="GO:0005524">
    <property type="term" value="F:ATP binding"/>
    <property type="evidence" value="ECO:0007669"/>
    <property type="project" value="UniProtKB-UniRule"/>
</dbReference>
<evidence type="ECO:0000256" key="1">
    <source>
        <dbReference type="ARBA" id="ARBA00005594"/>
    </source>
</evidence>
<dbReference type="InterPro" id="IPR050203">
    <property type="entry name" value="Trp-tRNA_synthetase"/>
</dbReference>
<dbReference type="Pfam" id="PF00579">
    <property type="entry name" value="tRNA-synt_1b"/>
    <property type="match status" value="1"/>
</dbReference>
<dbReference type="KEGG" id="aft:BBF96_02305"/>
<dbReference type="PANTHER" id="PTHR43766:SF1">
    <property type="entry name" value="TRYPTOPHAN--TRNA LIGASE, MITOCHONDRIAL"/>
    <property type="match status" value="1"/>
</dbReference>
<dbReference type="HAMAP" id="MF_00140_B">
    <property type="entry name" value="Trp_tRNA_synth_B"/>
    <property type="match status" value="1"/>
</dbReference>
<keyword evidence="2 8" id="KW-0436">Ligase</keyword>
<keyword evidence="4 8" id="KW-0067">ATP-binding</keyword>
<evidence type="ECO:0000256" key="4">
    <source>
        <dbReference type="ARBA" id="ARBA00022840"/>
    </source>
</evidence>
<feature type="binding site" evidence="8">
    <location>
        <position position="138"/>
    </location>
    <ligand>
        <name>L-tryptophan</name>
        <dbReference type="ChEBI" id="CHEBI:57912"/>
    </ligand>
</feature>
<dbReference type="InterPro" id="IPR014729">
    <property type="entry name" value="Rossmann-like_a/b/a_fold"/>
</dbReference>
<dbReference type="PRINTS" id="PR01039">
    <property type="entry name" value="TRNASYNTHTRP"/>
</dbReference>
<evidence type="ECO:0000256" key="7">
    <source>
        <dbReference type="ARBA" id="ARBA00049929"/>
    </source>
</evidence>
<reference evidence="10 11" key="1">
    <citation type="submission" date="2016-07" db="EMBL/GenBank/DDBJ databases">
        <title>Genome and transcriptome analysis of iron-reducing fermentative bacteria Anoxybacter fermentans.</title>
        <authorList>
            <person name="Zeng X."/>
            <person name="Shao Z."/>
        </authorList>
    </citation>
    <scope>NUCLEOTIDE SEQUENCE [LARGE SCALE GENOMIC DNA]</scope>
    <source>
        <strain evidence="10 11">DY22613</strain>
    </source>
</reference>
<organism evidence="10 11">
    <name type="scientific">Anoxybacter fermentans</name>
    <dbReference type="NCBI Taxonomy" id="1323375"/>
    <lineage>
        <taxon>Bacteria</taxon>
        <taxon>Bacillati</taxon>
        <taxon>Bacillota</taxon>
        <taxon>Clostridia</taxon>
        <taxon>Halanaerobiales</taxon>
        <taxon>Anoxybacter</taxon>
    </lineage>
</organism>
<keyword evidence="5 8" id="KW-0648">Protein biosynthesis</keyword>
<feature type="binding site" evidence="8">
    <location>
        <position position="200"/>
    </location>
    <ligand>
        <name>ATP</name>
        <dbReference type="ChEBI" id="CHEBI:30616"/>
    </ligand>
</feature>
<dbReference type="Proteomes" id="UP000267250">
    <property type="component" value="Chromosome"/>
</dbReference>
<dbReference type="Gene3D" id="3.40.50.620">
    <property type="entry name" value="HUPs"/>
    <property type="match status" value="1"/>
</dbReference>
<protein>
    <recommendedName>
        <fullName evidence="8">Tryptophan--tRNA ligase</fullName>
        <ecNumber evidence="8">6.1.1.2</ecNumber>
    </recommendedName>
    <alternativeName>
        <fullName evidence="8">Tryptophanyl-tRNA synthetase</fullName>
        <shortName evidence="8">TrpRS</shortName>
    </alternativeName>
</protein>
<evidence type="ECO:0000256" key="8">
    <source>
        <dbReference type="HAMAP-Rule" id="MF_00140"/>
    </source>
</evidence>
<keyword evidence="3 8" id="KW-0547">Nucleotide-binding</keyword>
<proteinExistence type="inferred from homology"/>
<dbReference type="PANTHER" id="PTHR43766">
    <property type="entry name" value="TRYPTOPHAN--TRNA LIGASE, MITOCHONDRIAL"/>
    <property type="match status" value="1"/>
</dbReference>